<evidence type="ECO:0000256" key="2">
    <source>
        <dbReference type="ARBA" id="ARBA00022692"/>
    </source>
</evidence>
<feature type="transmembrane region" description="Helical" evidence="5">
    <location>
        <begin position="66"/>
        <end position="88"/>
    </location>
</feature>
<dbReference type="InterPro" id="IPR051784">
    <property type="entry name" value="Nod_factor_ABC_transporter"/>
</dbReference>
<dbReference type="KEGG" id="prz:GZH47_02380"/>
<evidence type="ECO:0000259" key="6">
    <source>
        <dbReference type="Pfam" id="PF01061"/>
    </source>
</evidence>
<keyword evidence="2 5" id="KW-0812">Transmembrane</keyword>
<reference evidence="7 8" key="1">
    <citation type="submission" date="2020-02" db="EMBL/GenBank/DDBJ databases">
        <title>Paenibacillus sp. nov., isolated from rhizosphere soil of tomato.</title>
        <authorList>
            <person name="Weon H.-Y."/>
            <person name="Lee S.A."/>
        </authorList>
    </citation>
    <scope>NUCLEOTIDE SEQUENCE [LARGE SCALE GENOMIC DNA]</scope>
    <source>
        <strain evidence="7 8">14171R-81</strain>
    </source>
</reference>
<gene>
    <name evidence="7" type="ORF">GZH47_02380</name>
</gene>
<proteinExistence type="predicted"/>
<dbReference type="PANTHER" id="PTHR43229">
    <property type="entry name" value="NODULATION PROTEIN J"/>
    <property type="match status" value="1"/>
</dbReference>
<feature type="transmembrane region" description="Helical" evidence="5">
    <location>
        <begin position="37"/>
        <end position="60"/>
    </location>
</feature>
<evidence type="ECO:0000256" key="4">
    <source>
        <dbReference type="ARBA" id="ARBA00023136"/>
    </source>
</evidence>
<organism evidence="7 8">
    <name type="scientific">Paenibacillus rhizovicinus</name>
    <dbReference type="NCBI Taxonomy" id="2704463"/>
    <lineage>
        <taxon>Bacteria</taxon>
        <taxon>Bacillati</taxon>
        <taxon>Bacillota</taxon>
        <taxon>Bacilli</taxon>
        <taxon>Bacillales</taxon>
        <taxon>Paenibacillaceae</taxon>
        <taxon>Paenibacillus</taxon>
    </lineage>
</organism>
<evidence type="ECO:0000256" key="3">
    <source>
        <dbReference type="ARBA" id="ARBA00022989"/>
    </source>
</evidence>
<dbReference type="GO" id="GO:0016020">
    <property type="term" value="C:membrane"/>
    <property type="evidence" value="ECO:0007669"/>
    <property type="project" value="UniProtKB-SubCell"/>
</dbReference>
<keyword evidence="4 5" id="KW-0472">Membrane</keyword>
<evidence type="ECO:0000256" key="1">
    <source>
        <dbReference type="ARBA" id="ARBA00004141"/>
    </source>
</evidence>
<feature type="domain" description="ABC-2 type transporter transmembrane" evidence="6">
    <location>
        <begin position="22"/>
        <end position="227"/>
    </location>
</feature>
<name>A0A6C0P914_9BACL</name>
<comment type="subcellular location">
    <subcellularLocation>
        <location evidence="1">Membrane</location>
        <topology evidence="1">Multi-pass membrane protein</topology>
    </subcellularLocation>
</comment>
<keyword evidence="3 5" id="KW-1133">Transmembrane helix</keyword>
<dbReference type="Proteomes" id="UP000479114">
    <property type="component" value="Chromosome"/>
</dbReference>
<dbReference type="EMBL" id="CP048286">
    <property type="protein sequence ID" value="QHW34881.1"/>
    <property type="molecule type" value="Genomic_DNA"/>
</dbReference>
<accession>A0A6C0P914</accession>
<feature type="transmembrane region" description="Helical" evidence="5">
    <location>
        <begin position="122"/>
        <end position="140"/>
    </location>
</feature>
<keyword evidence="8" id="KW-1185">Reference proteome</keyword>
<evidence type="ECO:0000313" key="7">
    <source>
        <dbReference type="EMBL" id="QHW34881.1"/>
    </source>
</evidence>
<feature type="transmembrane region" description="Helical" evidence="5">
    <location>
        <begin position="177"/>
        <end position="197"/>
    </location>
</feature>
<evidence type="ECO:0000313" key="8">
    <source>
        <dbReference type="Proteomes" id="UP000479114"/>
    </source>
</evidence>
<dbReference type="AlphaFoldDB" id="A0A6C0P914"/>
<dbReference type="Pfam" id="PF01061">
    <property type="entry name" value="ABC2_membrane"/>
    <property type="match status" value="1"/>
</dbReference>
<feature type="transmembrane region" description="Helical" evidence="5">
    <location>
        <begin position="152"/>
        <end position="171"/>
    </location>
</feature>
<dbReference type="GO" id="GO:0140359">
    <property type="term" value="F:ABC-type transporter activity"/>
    <property type="evidence" value="ECO:0007669"/>
    <property type="project" value="InterPro"/>
</dbReference>
<protein>
    <submittedName>
        <fullName evidence="7">ABC transporter permease</fullName>
    </submittedName>
</protein>
<evidence type="ECO:0000256" key="5">
    <source>
        <dbReference type="SAM" id="Phobius"/>
    </source>
</evidence>
<dbReference type="InterPro" id="IPR013525">
    <property type="entry name" value="ABC2_TM"/>
</dbReference>
<dbReference type="PANTHER" id="PTHR43229:SF3">
    <property type="entry name" value="ABC-TYPE MULTIDRUG TRANSPORT SYSTEM, PERMEASE COMPONENT"/>
    <property type="match status" value="1"/>
</dbReference>
<sequence>MTVQDAERMTRLRGLPRIRTELNILFKIQFAMIRDSWVFVVLMATMFPLTNVLFMSIFVPDPSEKMMVQIIAGNMIFGVIFMGLNGLAQDISWQKHQEHFTFYASLPISKLNFVAANLMRGLMNTLPSLVILGVIGKYLFHIDLQLTWGLPIVILLSLASIVGIGTLLGFWSPNHNLTNILGQTAMMLVTFLTPVMVEADRFPPVMQWISYLLPTTYAADAMRIVLFKGWTGAVLLDCIVLLGFTLVTLVLVNRMVSWRVK</sequence>
<feature type="transmembrane region" description="Helical" evidence="5">
    <location>
        <begin position="233"/>
        <end position="252"/>
    </location>
</feature>